<gene>
    <name evidence="1" type="ORF">AVEN_94577_1</name>
</gene>
<evidence type="ECO:0000313" key="1">
    <source>
        <dbReference type="EMBL" id="GBM80534.1"/>
    </source>
</evidence>
<dbReference type="EMBL" id="BGPR01002889">
    <property type="protein sequence ID" value="GBM80534.1"/>
    <property type="molecule type" value="Genomic_DNA"/>
</dbReference>
<name>A0A4Y2ISF8_ARAVE</name>
<accession>A0A4Y2ISF8</accession>
<sequence>MWSFLVNSSVFSFLTDIEKRGRIFLESPICRQMVAMFVAKVRGPETAAACSTLYLENLPNYKTSKAGKGHYIFSNICMYESSFNTKKVVADFDAGKDLFLFHIKMKMHVDSSGMRYAILEG</sequence>
<comment type="caution">
    <text evidence="1">The sequence shown here is derived from an EMBL/GenBank/DDBJ whole genome shotgun (WGS) entry which is preliminary data.</text>
</comment>
<proteinExistence type="predicted"/>
<evidence type="ECO:0000313" key="2">
    <source>
        <dbReference type="Proteomes" id="UP000499080"/>
    </source>
</evidence>
<keyword evidence="2" id="KW-1185">Reference proteome</keyword>
<reference evidence="1 2" key="1">
    <citation type="journal article" date="2019" name="Sci. Rep.">
        <title>Orb-weaving spider Araneus ventricosus genome elucidates the spidroin gene catalogue.</title>
        <authorList>
            <person name="Kono N."/>
            <person name="Nakamura H."/>
            <person name="Ohtoshi R."/>
            <person name="Moran D.A.P."/>
            <person name="Shinohara A."/>
            <person name="Yoshida Y."/>
            <person name="Fujiwara M."/>
            <person name="Mori M."/>
            <person name="Tomita M."/>
            <person name="Arakawa K."/>
        </authorList>
    </citation>
    <scope>NUCLEOTIDE SEQUENCE [LARGE SCALE GENOMIC DNA]</scope>
</reference>
<organism evidence="1 2">
    <name type="scientific">Araneus ventricosus</name>
    <name type="common">Orbweaver spider</name>
    <name type="synonym">Epeira ventricosa</name>
    <dbReference type="NCBI Taxonomy" id="182803"/>
    <lineage>
        <taxon>Eukaryota</taxon>
        <taxon>Metazoa</taxon>
        <taxon>Ecdysozoa</taxon>
        <taxon>Arthropoda</taxon>
        <taxon>Chelicerata</taxon>
        <taxon>Arachnida</taxon>
        <taxon>Araneae</taxon>
        <taxon>Araneomorphae</taxon>
        <taxon>Entelegynae</taxon>
        <taxon>Araneoidea</taxon>
        <taxon>Araneidae</taxon>
        <taxon>Araneus</taxon>
    </lineage>
</organism>
<dbReference type="AlphaFoldDB" id="A0A4Y2ISF8"/>
<dbReference type="Proteomes" id="UP000499080">
    <property type="component" value="Unassembled WGS sequence"/>
</dbReference>
<protein>
    <submittedName>
        <fullName evidence="1">Uncharacterized protein</fullName>
    </submittedName>
</protein>